<feature type="coiled-coil region" evidence="1">
    <location>
        <begin position="243"/>
        <end position="290"/>
    </location>
</feature>
<dbReference type="Proteomes" id="UP000019335">
    <property type="component" value="Chromosome 3"/>
</dbReference>
<sequence length="401" mass="42895">MKGLAASSSLVAAVFMISKVVQAFIPRLDFPQTSVLITGTTSTRTKESGGRDAVAHSPSDVVSSSSSIPLCAEVVLRRSFPNVEVAPGFLSAIRPNSKSTDTGRALIRAKAFANMAPRIIVSRGWNVLSEDFVYYSSATGPLDRAEYLGLVAIMERALPDLRQDSSRFEVGADGTVLYVSQAVGTFTGQLQIGHDIHEGSGLKYQGLKEVCVVAFNEDGQLQSLSAGLVVEEGSDEDEELVAAEALSGLLKRLESHKQKLEMTPTGKSAREKIQQDIDNTQAKIEAFEKDSETVKVAHEAGLGGLLGALGVCVPEAGDLSSALAGQGLDELFVMDDLDLMSVPTECETLLEDKGPMTNAVCREKASRAHVHVVMSTAKQELHTPKMIHYLTLLICGVTNLF</sequence>
<gene>
    <name evidence="3" type="ORF">Naga_100007g118</name>
</gene>
<reference evidence="3 4" key="1">
    <citation type="journal article" date="2014" name="Mol. Plant">
        <title>Chromosome Scale Genome Assembly and Transcriptome Profiling of Nannochloropsis gaditana in Nitrogen Depletion.</title>
        <authorList>
            <person name="Corteggiani Carpinelli E."/>
            <person name="Telatin A."/>
            <person name="Vitulo N."/>
            <person name="Forcato C."/>
            <person name="D'Angelo M."/>
            <person name="Schiavon R."/>
            <person name="Vezzi A."/>
            <person name="Giacometti G.M."/>
            <person name="Morosinotto T."/>
            <person name="Valle G."/>
        </authorList>
    </citation>
    <scope>NUCLEOTIDE SEQUENCE [LARGE SCALE GENOMIC DNA]</scope>
    <source>
        <strain evidence="3 4">B-31</strain>
    </source>
</reference>
<keyword evidence="2" id="KW-0732">Signal</keyword>
<evidence type="ECO:0000313" key="3">
    <source>
        <dbReference type="EMBL" id="EWM29211.1"/>
    </source>
</evidence>
<keyword evidence="1" id="KW-0175">Coiled coil</keyword>
<dbReference type="EMBL" id="AZIL01000177">
    <property type="protein sequence ID" value="EWM29211.1"/>
    <property type="molecule type" value="Genomic_DNA"/>
</dbReference>
<evidence type="ECO:0000313" key="4">
    <source>
        <dbReference type="Proteomes" id="UP000019335"/>
    </source>
</evidence>
<organism evidence="3 4">
    <name type="scientific">Nannochloropsis gaditana</name>
    <dbReference type="NCBI Taxonomy" id="72520"/>
    <lineage>
        <taxon>Eukaryota</taxon>
        <taxon>Sar</taxon>
        <taxon>Stramenopiles</taxon>
        <taxon>Ochrophyta</taxon>
        <taxon>Eustigmatophyceae</taxon>
        <taxon>Eustigmatales</taxon>
        <taxon>Monodopsidaceae</taxon>
        <taxon>Nannochloropsis</taxon>
    </lineage>
</organism>
<comment type="caution">
    <text evidence="3">The sequence shown here is derived from an EMBL/GenBank/DDBJ whole genome shotgun (WGS) entry which is preliminary data.</text>
</comment>
<feature type="signal peptide" evidence="2">
    <location>
        <begin position="1"/>
        <end position="23"/>
    </location>
</feature>
<dbReference type="OrthoDB" id="10266414at2759"/>
<dbReference type="AlphaFoldDB" id="W7U8S2"/>
<feature type="chain" id="PRO_5004901670" evidence="2">
    <location>
        <begin position="24"/>
        <end position="401"/>
    </location>
</feature>
<keyword evidence="4" id="KW-1185">Reference proteome</keyword>
<proteinExistence type="predicted"/>
<protein>
    <submittedName>
        <fullName evidence="3">Uncharacterized protein</fullName>
    </submittedName>
</protein>
<evidence type="ECO:0000256" key="2">
    <source>
        <dbReference type="SAM" id="SignalP"/>
    </source>
</evidence>
<name>W7U8S2_9STRA</name>
<accession>W7U8S2</accession>
<evidence type="ECO:0000256" key="1">
    <source>
        <dbReference type="SAM" id="Coils"/>
    </source>
</evidence>